<proteinExistence type="predicted"/>
<dbReference type="EMBL" id="UINC01036508">
    <property type="protein sequence ID" value="SVB30585.1"/>
    <property type="molecule type" value="Genomic_DNA"/>
</dbReference>
<gene>
    <name evidence="1" type="ORF">METZ01_LOCUS183439</name>
</gene>
<sequence length="83" mass="9850">MNIGEFGCDIDGLYLSWYRSPSYLLDFEDIEVIECKHDWHDYKRDWHDNSVTTDSNTCYDCKAKRNENGDVIENRSYGRYVPA</sequence>
<reference evidence="1" key="1">
    <citation type="submission" date="2018-05" db="EMBL/GenBank/DDBJ databases">
        <authorList>
            <person name="Lanie J.A."/>
            <person name="Ng W.-L."/>
            <person name="Kazmierczak K.M."/>
            <person name="Andrzejewski T.M."/>
            <person name="Davidsen T.M."/>
            <person name="Wayne K.J."/>
            <person name="Tettelin H."/>
            <person name="Glass J.I."/>
            <person name="Rusch D."/>
            <person name="Podicherti R."/>
            <person name="Tsui H.-C.T."/>
            <person name="Winkler M.E."/>
        </authorList>
    </citation>
    <scope>NUCLEOTIDE SEQUENCE</scope>
</reference>
<organism evidence="1">
    <name type="scientific">marine metagenome</name>
    <dbReference type="NCBI Taxonomy" id="408172"/>
    <lineage>
        <taxon>unclassified sequences</taxon>
        <taxon>metagenomes</taxon>
        <taxon>ecological metagenomes</taxon>
    </lineage>
</organism>
<evidence type="ECO:0000313" key="1">
    <source>
        <dbReference type="EMBL" id="SVB30585.1"/>
    </source>
</evidence>
<dbReference type="AlphaFoldDB" id="A0A382CWY8"/>
<protein>
    <submittedName>
        <fullName evidence="1">Uncharacterized protein</fullName>
    </submittedName>
</protein>
<name>A0A382CWY8_9ZZZZ</name>
<accession>A0A382CWY8</accession>